<sequence>MSVDEESDYITDSGEEDNEPTPPKRKFDLVKSINKSIENDTINFEYNDTITYDFIKLFKEKLCYIKNSRNIFYAKSSYPTLNFLCELINDYEISKFQVPLNKWKKTIEQMFDSIAALNIIYTKQDTIFSPHNCMNLIDHAYNDSKSYILPKNFLNYINRRRFYYYLLELRTTNYQLSKKEIIFIEKYEQDMRNEKTQKLNDIHKKHLERIRLLSSEQRLVLNYIFNAIFEGCKTTHSGRCYCYMHRPDPVIVRLEGSAGSGKTSIIFALNGFIQYSSKYSMTYLTPTNVLTNSIREKAGVDKINVKTIFKFILKALRYNYFELCKFFSYTTTVQGDVFKNVYIDNLDSASIGCELKKFHIFVIDEVYMFSEGLLSFFLMLVRSFKSVYKNVTFIVILIGDHNQLKPYYEPIDLEYVEYKWLDDICKPIFLTGQFRYSEQYNLIMQKLLDTPDIQGENYVEYLKTIWPEKFNSVIKYKYPLDEVFELVDFLKEKERPVHELLDKFIETNIFKKVLNMNVFCFTNSHMHFYNLSLAVCIINQLILTKTYKHVGKIIVFNIVTFEKGICDKLMVLPLIRFFPYRLLTISLTYMSNFPYVNSKTLEHDLSQPVPRLSIVYLIDWKIKNNEIEDLIVYSPVVDKFFTITKTTFYMNLYQNNKLFGFPLQMAFGSTFHSSQGLTLSNDIIVSLSNISKAELYVILSRIKHEKQLKAIF</sequence>
<proteinExistence type="predicted"/>
<protein>
    <submittedName>
        <fullName evidence="2">Helicase-2-like protein</fullName>
    </submittedName>
</protein>
<feature type="region of interest" description="Disordered" evidence="1">
    <location>
        <begin position="1"/>
        <end position="25"/>
    </location>
</feature>
<dbReference type="EMBL" id="KU050077">
    <property type="protein sequence ID" value="AMB48685.1"/>
    <property type="molecule type" value="Genomic_DNA"/>
</dbReference>
<accession>A0A0Y0J9T8</accession>
<keyword evidence="2" id="KW-0347">Helicase</keyword>
<dbReference type="Gene3D" id="3.40.50.300">
    <property type="entry name" value="P-loop containing nucleotide triphosphate hydrolases"/>
    <property type="match status" value="1"/>
</dbReference>
<dbReference type="InterPro" id="IPR027417">
    <property type="entry name" value="P-loop_NTPase"/>
</dbReference>
<feature type="compositionally biased region" description="Acidic residues" evidence="1">
    <location>
        <begin position="1"/>
        <end position="19"/>
    </location>
</feature>
<evidence type="ECO:0000256" key="1">
    <source>
        <dbReference type="SAM" id="MobiDB-lite"/>
    </source>
</evidence>
<organism evidence="2 3">
    <name type="scientific">Glossina hytrovirus (isolate Glossina pallidipes/Ethiopia/Seibersdorf/-)</name>
    <name type="common">GHV</name>
    <dbReference type="NCBI Taxonomy" id="379529"/>
    <lineage>
        <taxon>Viruses</taxon>
        <taxon>Viruses incertae sedis</taxon>
        <taxon>Naldaviricetes</taxon>
        <taxon>Lefavirales</taxon>
        <taxon>Hytrosaviridae</taxon>
        <taxon>Glossinavirus</taxon>
        <taxon>Glossinavirus glopallidipedis</taxon>
    </lineage>
</organism>
<keyword evidence="2" id="KW-0378">Hydrolase</keyword>
<dbReference type="Pfam" id="PF13245">
    <property type="entry name" value="AAA_19"/>
    <property type="match status" value="1"/>
</dbReference>
<organismHost>
    <name type="scientific">Glossina</name>
    <name type="common">tsetse flies</name>
    <dbReference type="NCBI Taxonomy" id="7393"/>
</organismHost>
<gene>
    <name evidence="2" type="ORF">GpSGHVEth081</name>
</gene>
<name>A0A0Y0J9T8_GHVS</name>
<dbReference type="SUPFAM" id="SSF52540">
    <property type="entry name" value="P-loop containing nucleoside triphosphate hydrolases"/>
    <property type="match status" value="2"/>
</dbReference>
<evidence type="ECO:0000313" key="3">
    <source>
        <dbReference type="Proteomes" id="UP000282469"/>
    </source>
</evidence>
<dbReference type="GO" id="GO:0004386">
    <property type="term" value="F:helicase activity"/>
    <property type="evidence" value="ECO:0007669"/>
    <property type="project" value="UniProtKB-KW"/>
</dbReference>
<reference evidence="2 3" key="1">
    <citation type="journal article" date="2016" name="J. Gen. Virol.">
        <title>Comprehensive annotation of Glossina pallidipes salivary gland hypertrophy virus from Ethiopian tsetse flies: a proteogenomics approach.</title>
        <authorList>
            <person name="Abd-Alla A.M."/>
            <person name="Kariithi H.M."/>
            <person name="Cousserans F."/>
            <person name="Parker N.J."/>
            <person name="Ince I.A."/>
            <person name="Scully E.D."/>
            <person name="Boeren S."/>
            <person name="Geib S.M."/>
            <person name="Mekonnen S."/>
            <person name="Vlak J.M."/>
            <person name="Parker A.G."/>
            <person name="Vreysen M.J."/>
            <person name="Bergoin M."/>
        </authorList>
    </citation>
    <scope>NUCLEOTIDE SEQUENCE [LARGE SCALE GENOMIC DNA]</scope>
    <source>
        <strain evidence="2 3">Ethiopian</strain>
    </source>
</reference>
<keyword evidence="2" id="KW-0547">Nucleotide-binding</keyword>
<evidence type="ECO:0000313" key="2">
    <source>
        <dbReference type="EMBL" id="AMB48685.1"/>
    </source>
</evidence>
<keyword evidence="2" id="KW-0067">ATP-binding</keyword>
<dbReference type="Proteomes" id="UP000282469">
    <property type="component" value="Segment"/>
</dbReference>